<comment type="subcellular location">
    <subcellularLocation>
        <location evidence="1">Cell outer membrane</location>
        <topology evidence="1">Multi-pass membrane protein</topology>
    </subcellularLocation>
</comment>
<dbReference type="Gene3D" id="2.60.40.1120">
    <property type="entry name" value="Carboxypeptidase-like, regulatory domain"/>
    <property type="match status" value="1"/>
</dbReference>
<keyword evidence="1" id="KW-0472">Membrane</keyword>
<keyword evidence="1" id="KW-0998">Cell outer membrane</keyword>
<keyword evidence="2" id="KW-0732">Signal</keyword>
<accession>A0AAU9D909</accession>
<dbReference type="SUPFAM" id="SSF56935">
    <property type="entry name" value="Porins"/>
    <property type="match status" value="1"/>
</dbReference>
<dbReference type="Proteomes" id="UP001348817">
    <property type="component" value="Chromosome"/>
</dbReference>
<feature type="domain" description="TonB-dependent receptor plug" evidence="3">
    <location>
        <begin position="224"/>
        <end position="336"/>
    </location>
</feature>
<protein>
    <submittedName>
        <fullName evidence="4">SusC/RagA family TonB-linked outer membrane protein</fullName>
    </submittedName>
</protein>
<dbReference type="SUPFAM" id="SSF49464">
    <property type="entry name" value="Carboxypeptidase regulatory domain-like"/>
    <property type="match status" value="1"/>
</dbReference>
<gene>
    <name evidence="4" type="ORF">FUAX_18180</name>
</gene>
<dbReference type="Gene3D" id="2.170.130.10">
    <property type="entry name" value="TonB-dependent receptor, plug domain"/>
    <property type="match status" value="1"/>
</dbReference>
<evidence type="ECO:0000256" key="2">
    <source>
        <dbReference type="SAM" id="SignalP"/>
    </source>
</evidence>
<dbReference type="EMBL" id="AP025314">
    <property type="protein sequence ID" value="BDD09386.1"/>
    <property type="molecule type" value="Genomic_DNA"/>
</dbReference>
<sequence>MGKFSTQRYRFHFFKAKSLLLPLVLLFFLSWSPPQATASETNAKRYSLSIEGQTLKEAFTTIRKKTGYRVFFKAKEVDAKQKVHFIFKDAPIKEIMSKLLKNTSLDYKVMKSHILVFPKAELEMAVALPQEKSRAVTGIVTGEGDEALPGVNVIIKGQTQGTTTDIHGKYHLKVKDTDVLVFSFIGYKDMEISVKNRSDISVQLEVDTEVLDEVVVIGYGVQKKVNVTGAVDVVTAKELENRPVANVQQALQGAAPGLLLQIGSGGGELDAEMGMRIRGFGSISSNGSSPYILVDGMPLENASDINKLNPNDIESVSVLKDASSTAIYGSRAAFGVILITTKSGEGSDNISVNYSNNFVFASPLLRPKMMNSLDFANYFNEAAKNSGGGAVFSDNTIELIKQHMADPEGTPGTTANSSGTGWKAYSGANANVDWFDVMYKDQVSWQQHNFSVSGKQKNTSYYLSGSYFTREGIMNFGDDESDRYTMNAKINSKVTDWLKLGANINISRSDLDVPSYDRGLYLHNIARRWPTNPVTAPNGSYYGGSEIPFLTQGGRSLTQENIYNTIVNIELTPIKHLKIKADVNYRFSSDNGNNHYAKITYLAPDNTERYLRKNNSYSAWQRKSTYLSPNVYVSYDRKFGEHSLSALAGYQQELQEYDNLSASKNGLVTDNVPSIKTATGTNFNGNDGKGHWATRGWFGRLSYNYKEKYLLESNFRYDASSRFPEDDRWAIFPSFSAGYNIAKENFWPLKAVGTFKVRGSYGGVGNQNVPNYLYIARIPVKNNNWWLNDDSRIYTQMPGLISPDLTWEDVTTANVGFDIAAFRNRLSISADFFNRNTAQMVGPAETYPAVLGIAPPRSNNAELETKGFELTFGWKDQIGELSYQATFNIGNSMTEISSYKNPQNLLNNYYEGRKIGEIWGYETHGIFQTDDEAKAWHDQSKISKHPYSAGDIGYVDQNGDGVIDWGENTLEDSGDRKIIGNSLPQYNYAFSFSANWKGLDFSMLWQGIGKRDLAIGGPYFWGASGNLWQSAGFEEHKDYWSPENTGAYYPKPYFSNSNKNQQTQTRYLQNGAYLRLKNIQLGYAVPESFTKRFGIQKLRFFLAGENLLTFTDMIDTFDPETTGGRWGAGKVYPLQKTVSMGVSIKL</sequence>
<keyword evidence="5" id="KW-1185">Reference proteome</keyword>
<dbReference type="InterPro" id="IPR023996">
    <property type="entry name" value="TonB-dep_OMP_SusC/RagA"/>
</dbReference>
<dbReference type="KEGG" id="fax:FUAX_18180"/>
<dbReference type="Pfam" id="PF13715">
    <property type="entry name" value="CarbopepD_reg_2"/>
    <property type="match status" value="1"/>
</dbReference>
<dbReference type="GO" id="GO:0009279">
    <property type="term" value="C:cell outer membrane"/>
    <property type="evidence" value="ECO:0007669"/>
    <property type="project" value="UniProtKB-SubCell"/>
</dbReference>
<dbReference type="Pfam" id="PF07715">
    <property type="entry name" value="Plug"/>
    <property type="match status" value="1"/>
</dbReference>
<dbReference type="AlphaFoldDB" id="A0AAU9D909"/>
<keyword evidence="1" id="KW-0813">Transport</keyword>
<dbReference type="InterPro" id="IPR039426">
    <property type="entry name" value="TonB-dep_rcpt-like"/>
</dbReference>
<evidence type="ECO:0000313" key="5">
    <source>
        <dbReference type="Proteomes" id="UP001348817"/>
    </source>
</evidence>
<name>A0AAU9D909_9BACT</name>
<feature type="chain" id="PRO_5043627918" evidence="2">
    <location>
        <begin position="39"/>
        <end position="1146"/>
    </location>
</feature>
<proteinExistence type="inferred from homology"/>
<evidence type="ECO:0000313" key="4">
    <source>
        <dbReference type="EMBL" id="BDD09386.1"/>
    </source>
</evidence>
<comment type="similarity">
    <text evidence="1">Belongs to the TonB-dependent receptor family.</text>
</comment>
<dbReference type="NCBIfam" id="TIGR04057">
    <property type="entry name" value="SusC_RagA_signa"/>
    <property type="match status" value="1"/>
</dbReference>
<dbReference type="PROSITE" id="PS52016">
    <property type="entry name" value="TONB_DEPENDENT_REC_3"/>
    <property type="match status" value="1"/>
</dbReference>
<organism evidence="4 5">
    <name type="scientific">Fulvitalea axinellae</name>
    <dbReference type="NCBI Taxonomy" id="1182444"/>
    <lineage>
        <taxon>Bacteria</taxon>
        <taxon>Pseudomonadati</taxon>
        <taxon>Bacteroidota</taxon>
        <taxon>Cytophagia</taxon>
        <taxon>Cytophagales</taxon>
        <taxon>Persicobacteraceae</taxon>
        <taxon>Fulvitalea</taxon>
    </lineage>
</organism>
<keyword evidence="1" id="KW-1134">Transmembrane beta strand</keyword>
<dbReference type="InterPro" id="IPR008969">
    <property type="entry name" value="CarboxyPept-like_regulatory"/>
</dbReference>
<dbReference type="NCBIfam" id="TIGR04056">
    <property type="entry name" value="OMP_RagA_SusC"/>
    <property type="match status" value="1"/>
</dbReference>
<dbReference type="InterPro" id="IPR037066">
    <property type="entry name" value="Plug_dom_sf"/>
</dbReference>
<reference evidence="4 5" key="1">
    <citation type="submission" date="2021-12" db="EMBL/GenBank/DDBJ databases">
        <title>Genome sequencing of bacteria with rrn-lacking chromosome and rrn-plasmid.</title>
        <authorList>
            <person name="Anda M."/>
            <person name="Iwasaki W."/>
        </authorList>
    </citation>
    <scope>NUCLEOTIDE SEQUENCE [LARGE SCALE GENOMIC DNA]</scope>
    <source>
        <strain evidence="4 5">DSM 100852</strain>
    </source>
</reference>
<evidence type="ECO:0000259" key="3">
    <source>
        <dbReference type="Pfam" id="PF07715"/>
    </source>
</evidence>
<keyword evidence="1" id="KW-0812">Transmembrane</keyword>
<dbReference type="InterPro" id="IPR012910">
    <property type="entry name" value="Plug_dom"/>
</dbReference>
<feature type="signal peptide" evidence="2">
    <location>
        <begin position="1"/>
        <end position="38"/>
    </location>
</feature>
<evidence type="ECO:0000256" key="1">
    <source>
        <dbReference type="PROSITE-ProRule" id="PRU01360"/>
    </source>
</evidence>
<dbReference type="InterPro" id="IPR023997">
    <property type="entry name" value="TonB-dep_OMP_SusC/RagA_CS"/>
</dbReference>